<comment type="caution">
    <text evidence="15">The sequence shown here is derived from an EMBL/GenBank/DDBJ whole genome shotgun (WGS) entry which is preliminary data.</text>
</comment>
<evidence type="ECO:0000256" key="6">
    <source>
        <dbReference type="ARBA" id="ARBA00022833"/>
    </source>
</evidence>
<keyword evidence="3" id="KW-0678">Repressor</keyword>
<dbReference type="PROSITE" id="PS50174">
    <property type="entry name" value="G_PATCH"/>
    <property type="match status" value="1"/>
</dbReference>
<evidence type="ECO:0000256" key="1">
    <source>
        <dbReference type="ARBA" id="ARBA00004123"/>
    </source>
</evidence>
<keyword evidence="7" id="KW-0805">Transcription regulation</keyword>
<proteinExistence type="predicted"/>
<dbReference type="Pfam" id="PF01585">
    <property type="entry name" value="G-patch"/>
    <property type="match status" value="1"/>
</dbReference>
<evidence type="ECO:0000256" key="11">
    <source>
        <dbReference type="PROSITE-ProRule" id="PRU00723"/>
    </source>
</evidence>
<evidence type="ECO:0000256" key="2">
    <source>
        <dbReference type="ARBA" id="ARBA00022414"/>
    </source>
</evidence>
<keyword evidence="9" id="KW-0804">Transcription</keyword>
<keyword evidence="8" id="KW-0238">DNA-binding</keyword>
<feature type="zinc finger region" description="C3H1-type" evidence="11">
    <location>
        <begin position="160"/>
        <end position="187"/>
    </location>
</feature>
<evidence type="ECO:0000256" key="9">
    <source>
        <dbReference type="ARBA" id="ARBA00023163"/>
    </source>
</evidence>
<dbReference type="PANTHER" id="PTHR46297:SF1">
    <property type="entry name" value="ZINC FINGER CCCH-TYPE WITH G PATCH DOMAIN-CONTAINING PROTEIN"/>
    <property type="match status" value="1"/>
</dbReference>
<evidence type="ECO:0000256" key="8">
    <source>
        <dbReference type="ARBA" id="ARBA00023125"/>
    </source>
</evidence>
<evidence type="ECO:0000259" key="14">
    <source>
        <dbReference type="PROSITE" id="PS50174"/>
    </source>
</evidence>
<dbReference type="InterPro" id="IPR000571">
    <property type="entry name" value="Znf_CCCH"/>
</dbReference>
<keyword evidence="10" id="KW-0539">Nucleus</keyword>
<accession>A0A814G5M5</accession>
<protein>
    <recommendedName>
        <fullName evidence="2">Zinc finger CCCH-type with G patch domain-containing protein</fullName>
    </recommendedName>
</protein>
<evidence type="ECO:0000259" key="13">
    <source>
        <dbReference type="PROSITE" id="PS50103"/>
    </source>
</evidence>
<evidence type="ECO:0000256" key="5">
    <source>
        <dbReference type="ARBA" id="ARBA00022771"/>
    </source>
</evidence>
<keyword evidence="4 11" id="KW-0479">Metal-binding</keyword>
<dbReference type="GO" id="GO:0008270">
    <property type="term" value="F:zinc ion binding"/>
    <property type="evidence" value="ECO:0007669"/>
    <property type="project" value="UniProtKB-KW"/>
</dbReference>
<feature type="domain" description="C3H1-type" evidence="13">
    <location>
        <begin position="160"/>
        <end position="187"/>
    </location>
</feature>
<keyword evidence="16" id="KW-1185">Reference proteome</keyword>
<dbReference type="SMART" id="SM00443">
    <property type="entry name" value="G_patch"/>
    <property type="match status" value="1"/>
</dbReference>
<dbReference type="PROSITE" id="PS50103">
    <property type="entry name" value="ZF_C3H1"/>
    <property type="match status" value="1"/>
</dbReference>
<evidence type="ECO:0000256" key="7">
    <source>
        <dbReference type="ARBA" id="ARBA00023015"/>
    </source>
</evidence>
<dbReference type="GO" id="GO:0005634">
    <property type="term" value="C:nucleus"/>
    <property type="evidence" value="ECO:0007669"/>
    <property type="project" value="UniProtKB-SubCell"/>
</dbReference>
<dbReference type="PANTHER" id="PTHR46297">
    <property type="entry name" value="ZINC FINGER CCCH-TYPE WITH G PATCH DOMAIN-CONTAINING PROTEIN"/>
    <property type="match status" value="1"/>
</dbReference>
<dbReference type="Proteomes" id="UP000663870">
    <property type="component" value="Unassembled WGS sequence"/>
</dbReference>
<comment type="subcellular location">
    <subcellularLocation>
        <location evidence="1">Nucleus</location>
    </subcellularLocation>
</comment>
<feature type="domain" description="G-patch" evidence="14">
    <location>
        <begin position="277"/>
        <end position="323"/>
    </location>
</feature>
<sequence length="474" mass="53850">MKNNLIWIYSKFYVFIMTDSQNDNECILAYQAQLKLVEDAILQQEEKDGVASAELRQLQSDLREALSLFNTSNSNNNESIITIDDPDSTSCLTLSSDSDSSDDEDDEEAENSVVKEIVGTKCSVKINCPISGLQRHNAVGLDIESIADNTVRVLFCQPTRLDLKPCSHFLNDTCRFGDTCKYSHGFVVSVNDLLEYVEANYNTLAVGQNVVCKQVRFTHFNALEAIPFESIITTNEIQTNDEDEDITNDVFNSMADIPSSSTDQPRLGNLGVWEKHTKGIGSKLLAKMGYKAGQGLGRQNQGLVNPIEARILPKGKSLDAIFELKKQHKLPDAFKIKKHRKKLTIEKQKKLPEEKDVFTFLDKIFTSEIRSTNQDSTPSPLDRFKDNKTTVDETSLLLHTEIGRRNDEIRVLEREIQHLEERLKYNELRGTSIVASNIKQRLTAKKIQYNKLKHIENNLQSKRDQIRTKKLDLF</sequence>
<dbReference type="InterPro" id="IPR000467">
    <property type="entry name" value="G_patch_dom"/>
</dbReference>
<dbReference type="Gene3D" id="2.30.30.1190">
    <property type="match status" value="1"/>
</dbReference>
<evidence type="ECO:0000256" key="12">
    <source>
        <dbReference type="SAM" id="Coils"/>
    </source>
</evidence>
<evidence type="ECO:0000256" key="10">
    <source>
        <dbReference type="ARBA" id="ARBA00023242"/>
    </source>
</evidence>
<keyword evidence="5 11" id="KW-0863">Zinc-finger</keyword>
<evidence type="ECO:0000256" key="3">
    <source>
        <dbReference type="ARBA" id="ARBA00022491"/>
    </source>
</evidence>
<reference evidence="15" key="1">
    <citation type="submission" date="2021-02" db="EMBL/GenBank/DDBJ databases">
        <authorList>
            <person name="Nowell W R."/>
        </authorList>
    </citation>
    <scope>NUCLEOTIDE SEQUENCE</scope>
</reference>
<keyword evidence="12" id="KW-0175">Coiled coil</keyword>
<dbReference type="AlphaFoldDB" id="A0A814G5M5"/>
<dbReference type="EMBL" id="CAJNOL010000301">
    <property type="protein sequence ID" value="CAF0993183.1"/>
    <property type="molecule type" value="Genomic_DNA"/>
</dbReference>
<organism evidence="15 16">
    <name type="scientific">Rotaria sordida</name>
    <dbReference type="NCBI Taxonomy" id="392033"/>
    <lineage>
        <taxon>Eukaryota</taxon>
        <taxon>Metazoa</taxon>
        <taxon>Spiralia</taxon>
        <taxon>Gnathifera</taxon>
        <taxon>Rotifera</taxon>
        <taxon>Eurotatoria</taxon>
        <taxon>Bdelloidea</taxon>
        <taxon>Philodinida</taxon>
        <taxon>Philodinidae</taxon>
        <taxon>Rotaria</taxon>
    </lineage>
</organism>
<feature type="coiled-coil region" evidence="12">
    <location>
        <begin position="402"/>
        <end position="472"/>
    </location>
</feature>
<keyword evidence="6 11" id="KW-0862">Zinc</keyword>
<gene>
    <name evidence="15" type="ORF">JXQ802_LOCUS13779</name>
</gene>
<evidence type="ECO:0000313" key="15">
    <source>
        <dbReference type="EMBL" id="CAF0993183.1"/>
    </source>
</evidence>
<evidence type="ECO:0000313" key="16">
    <source>
        <dbReference type="Proteomes" id="UP000663870"/>
    </source>
</evidence>
<evidence type="ECO:0000256" key="4">
    <source>
        <dbReference type="ARBA" id="ARBA00022723"/>
    </source>
</evidence>
<dbReference type="GO" id="GO:0000978">
    <property type="term" value="F:RNA polymerase II cis-regulatory region sequence-specific DNA binding"/>
    <property type="evidence" value="ECO:0007669"/>
    <property type="project" value="TreeGrafter"/>
</dbReference>
<dbReference type="GO" id="GO:0001227">
    <property type="term" value="F:DNA-binding transcription repressor activity, RNA polymerase II-specific"/>
    <property type="evidence" value="ECO:0007669"/>
    <property type="project" value="TreeGrafter"/>
</dbReference>
<name>A0A814G5M5_9BILA</name>
<dbReference type="SMART" id="SM00356">
    <property type="entry name" value="ZnF_C3H1"/>
    <property type="match status" value="1"/>
</dbReference>